<gene>
    <name evidence="2" type="ORF">MNBD_GAMMA19-1534</name>
</gene>
<dbReference type="PANTHER" id="PTHR35812:SF1">
    <property type="entry name" value="LIPOPROTEIN"/>
    <property type="match status" value="1"/>
</dbReference>
<dbReference type="PROSITE" id="PS51257">
    <property type="entry name" value="PROKAR_LIPOPROTEIN"/>
    <property type="match status" value="1"/>
</dbReference>
<dbReference type="AlphaFoldDB" id="A0A3B1B9A4"/>
<dbReference type="EMBL" id="UOFV01000354">
    <property type="protein sequence ID" value="VAX02895.1"/>
    <property type="molecule type" value="Genomic_DNA"/>
</dbReference>
<name>A0A3B1B9A4_9ZZZZ</name>
<protein>
    <recommendedName>
        <fullName evidence="1">Lcl C-terminal domain-containing protein</fullName>
    </recommendedName>
</protein>
<proteinExistence type="predicted"/>
<evidence type="ECO:0000259" key="1">
    <source>
        <dbReference type="Pfam" id="PF07603"/>
    </source>
</evidence>
<organism evidence="2">
    <name type="scientific">hydrothermal vent metagenome</name>
    <dbReference type="NCBI Taxonomy" id="652676"/>
    <lineage>
        <taxon>unclassified sequences</taxon>
        <taxon>metagenomes</taxon>
        <taxon>ecological metagenomes</taxon>
    </lineage>
</organism>
<reference evidence="2" key="1">
    <citation type="submission" date="2018-06" db="EMBL/GenBank/DDBJ databases">
        <authorList>
            <person name="Zhirakovskaya E."/>
        </authorList>
    </citation>
    <scope>NUCLEOTIDE SEQUENCE</scope>
</reference>
<dbReference type="InterPro" id="IPR011460">
    <property type="entry name" value="Lcl_C"/>
</dbReference>
<evidence type="ECO:0000313" key="2">
    <source>
        <dbReference type="EMBL" id="VAX02895.1"/>
    </source>
</evidence>
<feature type="domain" description="Lcl C-terminal" evidence="1">
    <location>
        <begin position="48"/>
        <end position="164"/>
    </location>
</feature>
<dbReference type="Pfam" id="PF07603">
    <property type="entry name" value="Lcl_C"/>
    <property type="match status" value="1"/>
</dbReference>
<dbReference type="PANTHER" id="PTHR35812">
    <property type="entry name" value="LIPOPROTEIN"/>
    <property type="match status" value="1"/>
</dbReference>
<sequence length="166" mass="18608">MNLFRCFFIILLGSVAGANSPAVMAQSCNSKILTTSPTQRFHDNQDGSITDQQTGLQWSRCSLGQHWNDNTCQNEARALPYVIVALVAKEGWRLPSISELSSLVELRCSNPAINNKIFPATASAVYWTATRFISRDGYFWQVHFLHGEAIPEKADSVAYVRWVRDP</sequence>
<accession>A0A3B1B9A4</accession>